<dbReference type="OrthoDB" id="486588at2"/>
<dbReference type="RefSeq" id="WP_100904230.1">
    <property type="nucleotide sequence ID" value="NZ_CAWNNC010000009.1"/>
</dbReference>
<feature type="region of interest" description="Disordered" evidence="1">
    <location>
        <begin position="224"/>
        <end position="327"/>
    </location>
</feature>
<feature type="compositionally biased region" description="Basic and acidic residues" evidence="1">
    <location>
        <begin position="242"/>
        <end position="264"/>
    </location>
</feature>
<keyword evidence="3" id="KW-1185">Reference proteome</keyword>
<accession>A0A2K8TA86</accession>
<evidence type="ECO:0000313" key="2">
    <source>
        <dbReference type="EMBL" id="AUB44571.1"/>
    </source>
</evidence>
<protein>
    <submittedName>
        <fullName evidence="2">Periplasmic protein TonB, links inner and outer membranes</fullName>
    </submittedName>
</protein>
<geneLocation type="plasmid" evidence="3">
    <name>pnfsy08</name>
</geneLocation>
<dbReference type="AlphaFoldDB" id="A0A2K8TA86"/>
<reference evidence="2 3" key="1">
    <citation type="submission" date="2017-11" db="EMBL/GenBank/DDBJ databases">
        <title>Complete genome of a free-living desiccation-tolerant cyanobacterium and its photosynthetic adaptation to extreme terrestrial habitat.</title>
        <authorList>
            <person name="Shang J."/>
        </authorList>
    </citation>
    <scope>NUCLEOTIDE SEQUENCE [LARGE SCALE GENOMIC DNA]</scope>
    <source>
        <strain evidence="2 3">CCNUN1</strain>
        <plasmid evidence="3">pnfsy08</plasmid>
    </source>
</reference>
<feature type="compositionally biased region" description="Low complexity" evidence="1">
    <location>
        <begin position="224"/>
        <end position="241"/>
    </location>
</feature>
<dbReference type="EMBL" id="CP024793">
    <property type="protein sequence ID" value="AUB44571.1"/>
    <property type="molecule type" value="Genomic_DNA"/>
</dbReference>
<gene>
    <name evidence="2" type="ORF">COO91_10807</name>
</gene>
<feature type="compositionally biased region" description="Polar residues" evidence="1">
    <location>
        <begin position="301"/>
        <end position="315"/>
    </location>
</feature>
<dbReference type="Proteomes" id="UP000232003">
    <property type="component" value="Plasmid pNFSY08"/>
</dbReference>
<sequence length="469" mass="53498">MSLALSTSKITSPKSGTNCFKNQASFLTWEARSRDTLEVKRCYVDVTGGDLIAGILLSQIIYWHLPNEQGQPRLKIERDGEKWLAKKREDWWDECRITPKQFDSAIKLLESKNLIKTARYKFGNAPTKHIRIDWDNFLSALTQVIQAPSLAPEHIKTLVASGENENDNFPKGEIPKKVISENGKFPKSEIPKKVISKKLKFHFPKRLSSNFLKGKKPYIDTEITTEITSQTTSFPSSQSETRLPDRQEGERGVKKNHNEEKELIPESLTSLSKKSESSPQTDIPSRGHNTAAGSFEKIEQQNKSSQQDPFLSNRTFIPAKGTYKSNSTDPWMKSANMPNEEFAIWLFDKRYKAQGKMLSDAKAEIRNNFERASDLWSEFLAEKQPTSSTTSKASCEFSPIGYFANRSLDWHKATFNELLDRMDEVGKDKAIASFSSRYDQQDPGATLKWLDWLKLTHPQMYVYLHPQAA</sequence>
<evidence type="ECO:0000313" key="3">
    <source>
        <dbReference type="Proteomes" id="UP000232003"/>
    </source>
</evidence>
<proteinExistence type="predicted"/>
<keyword evidence="2" id="KW-0614">Plasmid</keyword>
<dbReference type="KEGG" id="nfl:COO91_10807"/>
<evidence type="ECO:0000256" key="1">
    <source>
        <dbReference type="SAM" id="MobiDB-lite"/>
    </source>
</evidence>
<name>A0A2K8TA86_9NOSO</name>
<feature type="compositionally biased region" description="Low complexity" evidence="1">
    <location>
        <begin position="265"/>
        <end position="281"/>
    </location>
</feature>
<organism evidence="2 3">
    <name type="scientific">Nostoc flagelliforme CCNUN1</name>
    <dbReference type="NCBI Taxonomy" id="2038116"/>
    <lineage>
        <taxon>Bacteria</taxon>
        <taxon>Bacillati</taxon>
        <taxon>Cyanobacteriota</taxon>
        <taxon>Cyanophyceae</taxon>
        <taxon>Nostocales</taxon>
        <taxon>Nostocaceae</taxon>
        <taxon>Nostoc</taxon>
    </lineage>
</organism>